<dbReference type="SUPFAM" id="SSF109604">
    <property type="entry name" value="HD-domain/PDEase-like"/>
    <property type="match status" value="1"/>
</dbReference>
<dbReference type="GeneID" id="42307023"/>
<evidence type="ECO:0000313" key="4">
    <source>
        <dbReference type="Proteomes" id="UP000037269"/>
    </source>
</evidence>
<dbReference type="GO" id="GO:0016787">
    <property type="term" value="F:hydrolase activity"/>
    <property type="evidence" value="ECO:0007669"/>
    <property type="project" value="UniProtKB-KW"/>
</dbReference>
<accession>A0A0D1XEX0</accession>
<feature type="domain" description="HD" evidence="1">
    <location>
        <begin position="201"/>
        <end position="284"/>
    </location>
</feature>
<keyword evidence="3" id="KW-0418">Kinase</keyword>
<dbReference type="OrthoDB" id="9805698at2"/>
<dbReference type="PANTHER" id="PTHR43883:SF1">
    <property type="entry name" value="GLUCONOKINASE"/>
    <property type="match status" value="1"/>
</dbReference>
<keyword evidence="2" id="KW-0378">Hydrolase</keyword>
<dbReference type="InterPro" id="IPR027417">
    <property type="entry name" value="P-loop_NTPase"/>
</dbReference>
<dbReference type="Pfam" id="PF13671">
    <property type="entry name" value="AAA_33"/>
    <property type="match status" value="1"/>
</dbReference>
<evidence type="ECO:0000313" key="5">
    <source>
        <dbReference type="Proteomes" id="UP000182836"/>
    </source>
</evidence>
<evidence type="ECO:0000313" key="3">
    <source>
        <dbReference type="EMBL" id="SDJ93633.1"/>
    </source>
</evidence>
<organism evidence="2 4">
    <name type="scientific">Aneurinibacillus migulanus</name>
    <name type="common">Bacillus migulanus</name>
    <dbReference type="NCBI Taxonomy" id="47500"/>
    <lineage>
        <taxon>Bacteria</taxon>
        <taxon>Bacillati</taxon>
        <taxon>Bacillota</taxon>
        <taxon>Bacilli</taxon>
        <taxon>Bacillales</taxon>
        <taxon>Paenibacillaceae</taxon>
        <taxon>Aneurinibacillus group</taxon>
        <taxon>Aneurinibacillus</taxon>
    </lineage>
</organism>
<dbReference type="RefSeq" id="WP_043068625.1">
    <property type="nucleotide sequence ID" value="NZ_BJOA01000114.1"/>
</dbReference>
<dbReference type="AlphaFoldDB" id="A0A0D1XEX0"/>
<keyword evidence="4" id="KW-1185">Reference proteome</keyword>
<gene>
    <name evidence="2" type="ORF">AF333_17820</name>
    <name evidence="3" type="ORF">SAMN04487909_13311</name>
</gene>
<dbReference type="InterPro" id="IPR052732">
    <property type="entry name" value="Cell-binding_unc_protein"/>
</dbReference>
<dbReference type="EMBL" id="LGUG01000004">
    <property type="protein sequence ID" value="KON97054.1"/>
    <property type="molecule type" value="Genomic_DNA"/>
</dbReference>
<evidence type="ECO:0000259" key="1">
    <source>
        <dbReference type="Pfam" id="PF01966"/>
    </source>
</evidence>
<reference evidence="2 4" key="1">
    <citation type="submission" date="2015-07" db="EMBL/GenBank/DDBJ databases">
        <title>Fjat-14205 dsm 2895.</title>
        <authorList>
            <person name="Liu B."/>
            <person name="Wang J."/>
            <person name="Zhu Y."/>
            <person name="Liu G."/>
            <person name="Chen Q."/>
            <person name="Chen Z."/>
            <person name="Lan J."/>
            <person name="Che J."/>
            <person name="Ge C."/>
            <person name="Shi H."/>
            <person name="Pan Z."/>
            <person name="Liu X."/>
        </authorList>
    </citation>
    <scope>NUCLEOTIDE SEQUENCE [LARGE SCALE GENOMIC DNA]</scope>
    <source>
        <strain evidence="2 4">DSM 2895</strain>
    </source>
</reference>
<dbReference type="PATRIC" id="fig|47500.12.peg.3462"/>
<proteinExistence type="predicted"/>
<sequence>MNKLIFMLGISGSGKSRQANEIAKKEKAVIVSTDAIRKELFGDESRQKNTNHVFYEVYSRIEKALAEGRSVILDATNLDREKRIKALQKFHGVEKECYYLDVPYSICLQRNQNRKRKVENVVLEKMRKNFHFPIVNEGWDRIHILHEQALYNISKTEFVKLLQKEPAYDELFASLKDIPIFKEMYQFNQENPHHQHPLCKHTYHVFEYVNAFYTEKDKQVMQVVALFHDIGKPFCKAYKKLKGHYSYYGHEYVSAQIACHFLYELGFTEEFIHEAVNLIQYHMKINYGGQEAVSEIYRLLGDEYLWKLYFFKEADIYAK</sequence>
<protein>
    <submittedName>
        <fullName evidence="2">Phosphohydrolase</fullName>
    </submittedName>
    <submittedName>
        <fullName evidence="3">Predicted kinase</fullName>
    </submittedName>
</protein>
<dbReference type="Gene3D" id="3.40.50.300">
    <property type="entry name" value="P-loop containing nucleotide triphosphate hydrolases"/>
    <property type="match status" value="1"/>
</dbReference>
<name>A0A0D1XEX0_ANEMI</name>
<evidence type="ECO:0000313" key="2">
    <source>
        <dbReference type="EMBL" id="KON97054.1"/>
    </source>
</evidence>
<dbReference type="Gene3D" id="1.10.3210.10">
    <property type="entry name" value="Hypothetical protein af1432"/>
    <property type="match status" value="1"/>
</dbReference>
<dbReference type="SUPFAM" id="SSF52540">
    <property type="entry name" value="P-loop containing nucleoside triphosphate hydrolases"/>
    <property type="match status" value="1"/>
</dbReference>
<dbReference type="STRING" id="47500.AF333_17820"/>
<dbReference type="Proteomes" id="UP000182836">
    <property type="component" value="Unassembled WGS sequence"/>
</dbReference>
<keyword evidence="3" id="KW-0808">Transferase</keyword>
<dbReference type="PANTHER" id="PTHR43883">
    <property type="entry name" value="SLR0207 PROTEIN"/>
    <property type="match status" value="1"/>
</dbReference>
<reference evidence="3 5" key="2">
    <citation type="submission" date="2016-10" db="EMBL/GenBank/DDBJ databases">
        <authorList>
            <person name="de Groot N.N."/>
        </authorList>
    </citation>
    <scope>NUCLEOTIDE SEQUENCE [LARGE SCALE GENOMIC DNA]</scope>
    <source>
        <strain evidence="3 5">DSM 2895</strain>
    </source>
</reference>
<dbReference type="InterPro" id="IPR006674">
    <property type="entry name" value="HD_domain"/>
</dbReference>
<dbReference type="Proteomes" id="UP000037269">
    <property type="component" value="Unassembled WGS sequence"/>
</dbReference>
<dbReference type="GO" id="GO:0016301">
    <property type="term" value="F:kinase activity"/>
    <property type="evidence" value="ECO:0007669"/>
    <property type="project" value="UniProtKB-KW"/>
</dbReference>
<dbReference type="Pfam" id="PF01966">
    <property type="entry name" value="HD"/>
    <property type="match status" value="1"/>
</dbReference>
<dbReference type="EMBL" id="FNED01000033">
    <property type="protein sequence ID" value="SDJ93633.1"/>
    <property type="molecule type" value="Genomic_DNA"/>
</dbReference>